<dbReference type="PANTHER" id="PTHR34219">
    <property type="entry name" value="IRON-REGULATED INNER MEMBRANE PROTEIN-RELATED"/>
    <property type="match status" value="1"/>
</dbReference>
<evidence type="ECO:0000313" key="2">
    <source>
        <dbReference type="EMBL" id="SSW68267.1"/>
    </source>
</evidence>
<reference evidence="2 3" key="1">
    <citation type="submission" date="2018-07" db="EMBL/GenBank/DDBJ databases">
        <authorList>
            <person name="Peeters C."/>
        </authorList>
    </citation>
    <scope>NUCLEOTIDE SEQUENCE [LARGE SCALE GENOMIC DNA]</scope>
    <source>
        <strain evidence="2 3">LMG 30378</strain>
    </source>
</reference>
<keyword evidence="1" id="KW-0812">Transmembrane</keyword>
<feature type="transmembrane region" description="Helical" evidence="1">
    <location>
        <begin position="359"/>
        <end position="381"/>
    </location>
</feature>
<dbReference type="EMBL" id="UFQC01000014">
    <property type="protein sequence ID" value="SSW68267.1"/>
    <property type="molecule type" value="Genomic_DNA"/>
</dbReference>
<proteinExistence type="predicted"/>
<dbReference type="InterPro" id="IPR005625">
    <property type="entry name" value="PepSY-ass_TM"/>
</dbReference>
<keyword evidence="1" id="KW-1133">Transmembrane helix</keyword>
<dbReference type="Pfam" id="PF03929">
    <property type="entry name" value="PepSY_TM"/>
    <property type="match status" value="1"/>
</dbReference>
<keyword evidence="1" id="KW-0472">Membrane</keyword>
<dbReference type="OrthoDB" id="9776609at2"/>
<dbReference type="Proteomes" id="UP000289465">
    <property type="component" value="Unassembled WGS sequence"/>
</dbReference>
<evidence type="ECO:0000313" key="3">
    <source>
        <dbReference type="Proteomes" id="UP000289465"/>
    </source>
</evidence>
<dbReference type="RefSeq" id="WP_129241696.1">
    <property type="nucleotide sequence ID" value="NZ_UFQC01000014.1"/>
</dbReference>
<name>A0A446CK15_9BURK</name>
<gene>
    <name evidence="2" type="ORF">AVE30378_03003</name>
</gene>
<dbReference type="PANTHER" id="PTHR34219:SF4">
    <property type="entry name" value="PEPSY DOMAIN-CONTAINING PROTEIN"/>
    <property type="match status" value="1"/>
</dbReference>
<feature type="transmembrane region" description="Helical" evidence="1">
    <location>
        <begin position="402"/>
        <end position="424"/>
    </location>
</feature>
<feature type="transmembrane region" description="Helical" evidence="1">
    <location>
        <begin position="436"/>
        <end position="456"/>
    </location>
</feature>
<feature type="transmembrane region" description="Helical" evidence="1">
    <location>
        <begin position="498"/>
        <end position="518"/>
    </location>
</feature>
<evidence type="ECO:0000256" key="1">
    <source>
        <dbReference type="SAM" id="Phobius"/>
    </source>
</evidence>
<feature type="transmembrane region" description="Helical" evidence="1">
    <location>
        <begin position="198"/>
        <end position="226"/>
    </location>
</feature>
<feature type="transmembrane region" description="Helical" evidence="1">
    <location>
        <begin position="12"/>
        <end position="36"/>
    </location>
</feature>
<organism evidence="2 3">
    <name type="scientific">Achromobacter veterisilvae</name>
    <dbReference type="NCBI Taxonomy" id="2069367"/>
    <lineage>
        <taxon>Bacteria</taxon>
        <taxon>Pseudomonadati</taxon>
        <taxon>Pseudomonadota</taxon>
        <taxon>Betaproteobacteria</taxon>
        <taxon>Burkholderiales</taxon>
        <taxon>Alcaligenaceae</taxon>
        <taxon>Achromobacter</taxon>
    </lineage>
</organism>
<evidence type="ECO:0008006" key="4">
    <source>
        <dbReference type="Google" id="ProtNLM"/>
    </source>
</evidence>
<protein>
    <recommendedName>
        <fullName evidence="4">PepSY domain-containing protein</fullName>
    </recommendedName>
</protein>
<feature type="transmembrane region" description="Helical" evidence="1">
    <location>
        <begin position="463"/>
        <end position="483"/>
    </location>
</feature>
<accession>A0A446CK15</accession>
<feature type="transmembrane region" description="Helical" evidence="1">
    <location>
        <begin position="156"/>
        <end position="177"/>
    </location>
</feature>
<sequence>MKNGFRQVAAWLHTWSGLTVGWVLFFVFVTGTAGYFQHEITRWMQPELPYAAPLPTGEAAAVADRASAHLLAHAPQATRWTISMPQYSPVSRAWEGLSVRWDDTPGPGMRRAPGGRARLDAASGAELPPAAAPRATGGGAALYRLHYELYYLPKIWGIRLVGACSMLMLLAIVTGIITHKKIFRDFFTFRPGKGQRSWLDAHNAVSVMALPFFLMITYSGLVFFMYEYMPLGAKAVFGGDAGEDAYYAELWGPPRPPREALALSALPLGPMVQRAEAAWGAGQVGAITVERPAGGGAEVTLARVQGGGILFWGVDKLRFDAHGGAPLAPEPVYGGAPGQTQKALINLHEGLFAGPVGRWLYFASGLLGCAMIGTGLVMWTVKRRRHHLGSGRESAERFGLRLVEGLNVATLAGLPLALAAYFWANRLLPMDLAARAGWEMHTLFAVWLGSAFYGLARPTGRAWVELLWACAAAYALVPVLNALTTEQHLWNTLARGDWARAGFDLTMASLAAMFAILAHRVSHKLRAQPAAPSRRQRSAP</sequence>
<dbReference type="AlphaFoldDB" id="A0A446CK15"/>